<name>A0A560GPA6_9PROT</name>
<gene>
    <name evidence="1" type="ORF">FBZ90_11838</name>
</gene>
<dbReference type="InterPro" id="IPR021333">
    <property type="entry name" value="DUF2946"/>
</dbReference>
<proteinExistence type="predicted"/>
<dbReference type="Pfam" id="PF11162">
    <property type="entry name" value="DUF2946"/>
    <property type="match status" value="1"/>
</dbReference>
<protein>
    <recommendedName>
        <fullName evidence="3">DUF2946 family protein</fullName>
    </recommendedName>
</protein>
<comment type="caution">
    <text evidence="1">The sequence shown here is derived from an EMBL/GenBank/DDBJ whole genome shotgun (WGS) entry which is preliminary data.</text>
</comment>
<dbReference type="AlphaFoldDB" id="A0A560GPA6"/>
<organism evidence="1 2">
    <name type="scientific">Nitrospirillum amazonense</name>
    <dbReference type="NCBI Taxonomy" id="28077"/>
    <lineage>
        <taxon>Bacteria</taxon>
        <taxon>Pseudomonadati</taxon>
        <taxon>Pseudomonadota</taxon>
        <taxon>Alphaproteobacteria</taxon>
        <taxon>Rhodospirillales</taxon>
        <taxon>Azospirillaceae</taxon>
        <taxon>Nitrospirillum</taxon>
    </lineage>
</organism>
<dbReference type="RefSeq" id="WP_145735595.1">
    <property type="nucleotide sequence ID" value="NZ_VITR01000018.1"/>
</dbReference>
<reference evidence="1 2" key="1">
    <citation type="submission" date="2019-06" db="EMBL/GenBank/DDBJ databases">
        <title>Genomic Encyclopedia of Type Strains, Phase IV (KMG-V): Genome sequencing to study the core and pangenomes of soil and plant-associated prokaryotes.</title>
        <authorList>
            <person name="Whitman W."/>
        </authorList>
    </citation>
    <scope>NUCLEOTIDE SEQUENCE [LARGE SCALE GENOMIC DNA]</scope>
    <source>
        <strain evidence="1 2">BR 11622</strain>
    </source>
</reference>
<dbReference type="EMBL" id="VITR01000018">
    <property type="protein sequence ID" value="TWB35838.1"/>
    <property type="molecule type" value="Genomic_DNA"/>
</dbReference>
<evidence type="ECO:0008006" key="3">
    <source>
        <dbReference type="Google" id="ProtNLM"/>
    </source>
</evidence>
<accession>A0A560GPA6</accession>
<evidence type="ECO:0000313" key="2">
    <source>
        <dbReference type="Proteomes" id="UP000315751"/>
    </source>
</evidence>
<keyword evidence="2" id="KW-1185">Reference proteome</keyword>
<dbReference type="Proteomes" id="UP000315751">
    <property type="component" value="Unassembled WGS sequence"/>
</dbReference>
<dbReference type="OrthoDB" id="7362577at2"/>
<sequence>MTRRTAHNRLDRARRDSGRRLIAWLTLALLAIDVMAAGVLPLRVRASPADPDTAYILCGPASPAHEQKASGHKGGDASRHGAGGHAQPFCAYCLPFLHGGMALPPPVFLPLPRLAGRLDMAAAVSLAGAAPYRQSAYPRGPPARA</sequence>
<evidence type="ECO:0000313" key="1">
    <source>
        <dbReference type="EMBL" id="TWB35838.1"/>
    </source>
</evidence>